<evidence type="ECO:0000313" key="1">
    <source>
        <dbReference type="EMBL" id="PHT85255.1"/>
    </source>
</evidence>
<evidence type="ECO:0000313" key="2">
    <source>
        <dbReference type="Proteomes" id="UP000222542"/>
    </source>
</evidence>
<protein>
    <recommendedName>
        <fullName evidence="3">F-box associated domain-containing protein</fullName>
    </recommendedName>
</protein>
<dbReference type="EMBL" id="AYRZ02000003">
    <property type="protein sequence ID" value="PHT85255.1"/>
    <property type="molecule type" value="Genomic_DNA"/>
</dbReference>
<accession>A0A2G2ZTF3</accession>
<comment type="caution">
    <text evidence="1">The sequence shown here is derived from an EMBL/GenBank/DDBJ whole genome shotgun (WGS) entry which is preliminary data.</text>
</comment>
<proteinExistence type="predicted"/>
<name>A0A2G2ZTF3_CAPAN</name>
<dbReference type="Proteomes" id="UP000222542">
    <property type="component" value="Unassembled WGS sequence"/>
</dbReference>
<gene>
    <name evidence="1" type="ORF">T459_07361</name>
</gene>
<organism evidence="1 2">
    <name type="scientific">Capsicum annuum</name>
    <name type="common">Capsicum pepper</name>
    <dbReference type="NCBI Taxonomy" id="4072"/>
    <lineage>
        <taxon>Eukaryota</taxon>
        <taxon>Viridiplantae</taxon>
        <taxon>Streptophyta</taxon>
        <taxon>Embryophyta</taxon>
        <taxon>Tracheophyta</taxon>
        <taxon>Spermatophyta</taxon>
        <taxon>Magnoliopsida</taxon>
        <taxon>eudicotyledons</taxon>
        <taxon>Gunneridae</taxon>
        <taxon>Pentapetalae</taxon>
        <taxon>asterids</taxon>
        <taxon>lamiids</taxon>
        <taxon>Solanales</taxon>
        <taxon>Solanaceae</taxon>
        <taxon>Solanoideae</taxon>
        <taxon>Capsiceae</taxon>
        <taxon>Capsicum</taxon>
    </lineage>
</organism>
<evidence type="ECO:0008006" key="3">
    <source>
        <dbReference type="Google" id="ProtNLM"/>
    </source>
</evidence>
<sequence>MGKQVFPLKRFRNPSALCLCHWFVLMKTPIDDIEYALWNPCTNEYRTFICPYSNGMTPHGYGLCYDSRDSEHKVILIFTSFYVLYYVKRNYWMKKTIVVSREIALDERSQQECSPGITVNGVV</sequence>
<dbReference type="AlphaFoldDB" id="A0A2G2ZTF3"/>
<reference evidence="1 2" key="1">
    <citation type="journal article" date="2014" name="Nat. Genet.">
        <title>Genome sequence of the hot pepper provides insights into the evolution of pungency in Capsicum species.</title>
        <authorList>
            <person name="Kim S."/>
            <person name="Park M."/>
            <person name="Yeom S.I."/>
            <person name="Kim Y.M."/>
            <person name="Lee J.M."/>
            <person name="Lee H.A."/>
            <person name="Seo E."/>
            <person name="Choi J."/>
            <person name="Cheong K."/>
            <person name="Kim K.T."/>
            <person name="Jung K."/>
            <person name="Lee G.W."/>
            <person name="Oh S.K."/>
            <person name="Bae C."/>
            <person name="Kim S.B."/>
            <person name="Lee H.Y."/>
            <person name="Kim S.Y."/>
            <person name="Kim M.S."/>
            <person name="Kang B.C."/>
            <person name="Jo Y.D."/>
            <person name="Yang H.B."/>
            <person name="Jeong H.J."/>
            <person name="Kang W.H."/>
            <person name="Kwon J.K."/>
            <person name="Shin C."/>
            <person name="Lim J.Y."/>
            <person name="Park J.H."/>
            <person name="Huh J.H."/>
            <person name="Kim J.S."/>
            <person name="Kim B.D."/>
            <person name="Cohen O."/>
            <person name="Paran I."/>
            <person name="Suh M.C."/>
            <person name="Lee S.B."/>
            <person name="Kim Y.K."/>
            <person name="Shin Y."/>
            <person name="Noh S.J."/>
            <person name="Park J."/>
            <person name="Seo Y.S."/>
            <person name="Kwon S.Y."/>
            <person name="Kim H.A."/>
            <person name="Park J.M."/>
            <person name="Kim H.J."/>
            <person name="Choi S.B."/>
            <person name="Bosland P.W."/>
            <person name="Reeves G."/>
            <person name="Jo S.H."/>
            <person name="Lee B.W."/>
            <person name="Cho H.T."/>
            <person name="Choi H.S."/>
            <person name="Lee M.S."/>
            <person name="Yu Y."/>
            <person name="Do Choi Y."/>
            <person name="Park B.S."/>
            <person name="van Deynze A."/>
            <person name="Ashrafi H."/>
            <person name="Hill T."/>
            <person name="Kim W.T."/>
            <person name="Pai H.S."/>
            <person name="Ahn H.K."/>
            <person name="Yeam I."/>
            <person name="Giovannoni J.J."/>
            <person name="Rose J.K."/>
            <person name="Sorensen I."/>
            <person name="Lee S.J."/>
            <person name="Kim R.W."/>
            <person name="Choi I.Y."/>
            <person name="Choi B.S."/>
            <person name="Lim J.S."/>
            <person name="Lee Y.H."/>
            <person name="Choi D."/>
        </authorList>
    </citation>
    <scope>NUCLEOTIDE SEQUENCE [LARGE SCALE GENOMIC DNA]</scope>
    <source>
        <strain evidence="2">cv. CM334</strain>
    </source>
</reference>
<keyword evidence="2" id="KW-1185">Reference proteome</keyword>
<dbReference type="Gramene" id="PHT85255">
    <property type="protein sequence ID" value="PHT85255"/>
    <property type="gene ID" value="T459_07361"/>
</dbReference>
<reference evidence="1 2" key="2">
    <citation type="journal article" date="2017" name="Genome Biol.">
        <title>New reference genome sequences of hot pepper reveal the massive evolution of plant disease-resistance genes by retroduplication.</title>
        <authorList>
            <person name="Kim S."/>
            <person name="Park J."/>
            <person name="Yeom S.I."/>
            <person name="Kim Y.M."/>
            <person name="Seo E."/>
            <person name="Kim K.T."/>
            <person name="Kim M.S."/>
            <person name="Lee J.M."/>
            <person name="Cheong K."/>
            <person name="Shin H.S."/>
            <person name="Kim S.B."/>
            <person name="Han K."/>
            <person name="Lee J."/>
            <person name="Park M."/>
            <person name="Lee H.A."/>
            <person name="Lee H.Y."/>
            <person name="Lee Y."/>
            <person name="Oh S."/>
            <person name="Lee J.H."/>
            <person name="Choi E."/>
            <person name="Choi E."/>
            <person name="Lee S.E."/>
            <person name="Jeon J."/>
            <person name="Kim H."/>
            <person name="Choi G."/>
            <person name="Song H."/>
            <person name="Lee J."/>
            <person name="Lee S.C."/>
            <person name="Kwon J.K."/>
            <person name="Lee H.Y."/>
            <person name="Koo N."/>
            <person name="Hong Y."/>
            <person name="Kim R.W."/>
            <person name="Kang W.H."/>
            <person name="Huh J.H."/>
            <person name="Kang B.C."/>
            <person name="Yang T.J."/>
            <person name="Lee Y.H."/>
            <person name="Bennetzen J.L."/>
            <person name="Choi D."/>
        </authorList>
    </citation>
    <scope>NUCLEOTIDE SEQUENCE [LARGE SCALE GENOMIC DNA]</scope>
    <source>
        <strain evidence="2">cv. CM334</strain>
    </source>
</reference>